<name>A0AAE0VTL6_9BIVA</name>
<dbReference type="InterPro" id="IPR001223">
    <property type="entry name" value="Glyco_hydro18_cat"/>
</dbReference>
<dbReference type="Gene3D" id="3.20.20.80">
    <property type="entry name" value="Glycosidases"/>
    <property type="match status" value="1"/>
</dbReference>
<reference evidence="8" key="3">
    <citation type="submission" date="2023-05" db="EMBL/GenBank/DDBJ databases">
        <authorList>
            <person name="Smith C.H."/>
        </authorList>
    </citation>
    <scope>NUCLEOTIDE SEQUENCE</scope>
    <source>
        <strain evidence="8">CHS0354</strain>
        <tissue evidence="8">Mantle</tissue>
    </source>
</reference>
<feature type="region of interest" description="Disordered" evidence="6">
    <location>
        <begin position="335"/>
        <end position="370"/>
    </location>
</feature>
<evidence type="ECO:0000256" key="4">
    <source>
        <dbReference type="RuleBase" id="RU000489"/>
    </source>
</evidence>
<accession>A0AAE0VTL6</accession>
<evidence type="ECO:0000256" key="5">
    <source>
        <dbReference type="RuleBase" id="RU004453"/>
    </source>
</evidence>
<protein>
    <recommendedName>
        <fullName evidence="7">GH18 domain-containing protein</fullName>
    </recommendedName>
</protein>
<evidence type="ECO:0000313" key="9">
    <source>
        <dbReference type="Proteomes" id="UP001195483"/>
    </source>
</evidence>
<organism evidence="8 9">
    <name type="scientific">Potamilus streckersoni</name>
    <dbReference type="NCBI Taxonomy" id="2493646"/>
    <lineage>
        <taxon>Eukaryota</taxon>
        <taxon>Metazoa</taxon>
        <taxon>Spiralia</taxon>
        <taxon>Lophotrochozoa</taxon>
        <taxon>Mollusca</taxon>
        <taxon>Bivalvia</taxon>
        <taxon>Autobranchia</taxon>
        <taxon>Heteroconchia</taxon>
        <taxon>Palaeoheterodonta</taxon>
        <taxon>Unionida</taxon>
        <taxon>Unionoidea</taxon>
        <taxon>Unionidae</taxon>
        <taxon>Ambleminae</taxon>
        <taxon>Lampsilini</taxon>
        <taxon>Potamilus</taxon>
    </lineage>
</organism>
<gene>
    <name evidence="8" type="ORF">CHS0354_028957</name>
</gene>
<dbReference type="PROSITE" id="PS51910">
    <property type="entry name" value="GH18_2"/>
    <property type="match status" value="1"/>
</dbReference>
<comment type="caution">
    <text evidence="8">The sequence shown here is derived from an EMBL/GenBank/DDBJ whole genome shotgun (WGS) entry which is preliminary data.</text>
</comment>
<dbReference type="CDD" id="cd02872">
    <property type="entry name" value="GH18_chitolectin_chitotriosidase"/>
    <property type="match status" value="1"/>
</dbReference>
<dbReference type="SUPFAM" id="SSF54556">
    <property type="entry name" value="Chitinase insertion domain"/>
    <property type="match status" value="1"/>
</dbReference>
<dbReference type="InterPro" id="IPR011583">
    <property type="entry name" value="Chitinase_II/V-like_cat"/>
</dbReference>
<dbReference type="Gene3D" id="3.10.50.10">
    <property type="match status" value="1"/>
</dbReference>
<dbReference type="GO" id="GO:0006032">
    <property type="term" value="P:chitin catabolic process"/>
    <property type="evidence" value="ECO:0007669"/>
    <property type="project" value="TreeGrafter"/>
</dbReference>
<dbReference type="Pfam" id="PF00704">
    <property type="entry name" value="Glyco_hydro_18"/>
    <property type="match status" value="1"/>
</dbReference>
<dbReference type="InterPro" id="IPR029070">
    <property type="entry name" value="Chitinase_insertion_sf"/>
</dbReference>
<proteinExistence type="inferred from homology"/>
<feature type="compositionally biased region" description="Low complexity" evidence="6">
    <location>
        <begin position="340"/>
        <end position="370"/>
    </location>
</feature>
<dbReference type="PROSITE" id="PS01095">
    <property type="entry name" value="GH18_1"/>
    <property type="match status" value="1"/>
</dbReference>
<dbReference type="GO" id="GO:0005975">
    <property type="term" value="P:carbohydrate metabolic process"/>
    <property type="evidence" value="ECO:0007669"/>
    <property type="project" value="InterPro"/>
</dbReference>
<dbReference type="GO" id="GO:0005576">
    <property type="term" value="C:extracellular region"/>
    <property type="evidence" value="ECO:0007669"/>
    <property type="project" value="TreeGrafter"/>
</dbReference>
<dbReference type="PANTHER" id="PTHR11177">
    <property type="entry name" value="CHITINASE"/>
    <property type="match status" value="1"/>
</dbReference>
<dbReference type="AlphaFoldDB" id="A0AAE0VTL6"/>
<evidence type="ECO:0000256" key="3">
    <source>
        <dbReference type="ARBA" id="ARBA00023295"/>
    </source>
</evidence>
<keyword evidence="3 4" id="KW-0326">Glycosidase</keyword>
<keyword evidence="9" id="KW-1185">Reference proteome</keyword>
<evidence type="ECO:0000313" key="8">
    <source>
        <dbReference type="EMBL" id="KAK3588540.1"/>
    </source>
</evidence>
<evidence type="ECO:0000256" key="2">
    <source>
        <dbReference type="ARBA" id="ARBA00023157"/>
    </source>
</evidence>
<reference evidence="8" key="2">
    <citation type="journal article" date="2021" name="Genome Biol. Evol.">
        <title>Developing a high-quality reference genome for a parasitic bivalve with doubly uniparental inheritance (Bivalvia: Unionida).</title>
        <authorList>
            <person name="Smith C.H."/>
        </authorList>
    </citation>
    <scope>NUCLEOTIDE SEQUENCE</scope>
    <source>
        <strain evidence="8">CHS0354</strain>
        <tissue evidence="8">Mantle</tissue>
    </source>
</reference>
<dbReference type="GO" id="GO:0004568">
    <property type="term" value="F:chitinase activity"/>
    <property type="evidence" value="ECO:0007669"/>
    <property type="project" value="TreeGrafter"/>
</dbReference>
<dbReference type="PANTHER" id="PTHR11177:SF317">
    <property type="entry name" value="CHITINASE 12-RELATED"/>
    <property type="match status" value="1"/>
</dbReference>
<dbReference type="InterPro" id="IPR050314">
    <property type="entry name" value="Glycosyl_Hydrlase_18"/>
</dbReference>
<evidence type="ECO:0000256" key="6">
    <source>
        <dbReference type="SAM" id="MobiDB-lite"/>
    </source>
</evidence>
<dbReference type="InterPro" id="IPR001579">
    <property type="entry name" value="Glyco_hydro_18_chit_AS"/>
</dbReference>
<dbReference type="EMBL" id="JAEAOA010001736">
    <property type="protein sequence ID" value="KAK3588540.1"/>
    <property type="molecule type" value="Genomic_DNA"/>
</dbReference>
<dbReference type="InterPro" id="IPR017853">
    <property type="entry name" value="GH"/>
</dbReference>
<sequence>MCESTTQTDILFLLTSRYERFNDIKKQNPAIKTLLAVGGWNMASEPFTKMVATAAGRREFATTSIQFLRKHKFDGLDLDWEYPANRGSPPEDKHRFTLLVEILLNEFLDEAQRTGNERLLLTAAVAAGKFTIDTAYEIPEMSRYFDFINLMTYDLHGAWEDHTGHNSPLYSRSGETGNETYLNLDWASRYWVQHGAPKEKLIIGVPLYARTFKLPYGATDTSIGAKAAGAGQAGEYTREGGFLAYYEICQLLKNGGQKYYVTEQKVPYMVKGDLWAGYDDPDSLRFKVDYIKRNGFGGVMVWALDLDDFSGLCGQGKYPLMNAILDELNVPGIVPEHTTHASSESTTKLTQQTTSATRSTTQAPQLTTQAPQLTTQAPVVTTNPLKKFYFSIEACHTVNKTGKLTLTILASYDLMIQSSLTILASYDLMIQFRLTMLASYDLLIISKLTMLTSYDLMIQSRLTRLSSYDLMIQSRLTRLASYDLMIQSRLTMLAFYDLMIQSRLTMLASYDLMIQSRLTVLPFYDLTIFINHIDTRDTK</sequence>
<dbReference type="Proteomes" id="UP001195483">
    <property type="component" value="Unassembled WGS sequence"/>
</dbReference>
<dbReference type="SMART" id="SM00636">
    <property type="entry name" value="Glyco_18"/>
    <property type="match status" value="1"/>
</dbReference>
<keyword evidence="1 4" id="KW-0378">Hydrolase</keyword>
<keyword evidence="2" id="KW-1015">Disulfide bond</keyword>
<comment type="similarity">
    <text evidence="5">Belongs to the glycosyl hydrolase 18 family.</text>
</comment>
<dbReference type="SUPFAM" id="SSF51445">
    <property type="entry name" value="(Trans)glycosidases"/>
    <property type="match status" value="1"/>
</dbReference>
<dbReference type="GO" id="GO:0008061">
    <property type="term" value="F:chitin binding"/>
    <property type="evidence" value="ECO:0007669"/>
    <property type="project" value="InterPro"/>
</dbReference>
<reference evidence="8" key="1">
    <citation type="journal article" date="2021" name="Genome Biol. Evol.">
        <title>A High-Quality Reference Genome for a Parasitic Bivalve with Doubly Uniparental Inheritance (Bivalvia: Unionida).</title>
        <authorList>
            <person name="Smith C.H."/>
        </authorList>
    </citation>
    <scope>NUCLEOTIDE SEQUENCE</scope>
    <source>
        <strain evidence="8">CHS0354</strain>
    </source>
</reference>
<dbReference type="FunFam" id="3.10.50.10:FF:000001">
    <property type="entry name" value="Chitinase 3-like 1"/>
    <property type="match status" value="1"/>
</dbReference>
<evidence type="ECO:0000259" key="7">
    <source>
        <dbReference type="PROSITE" id="PS51910"/>
    </source>
</evidence>
<feature type="domain" description="GH18" evidence="7">
    <location>
        <begin position="1"/>
        <end position="331"/>
    </location>
</feature>
<evidence type="ECO:0000256" key="1">
    <source>
        <dbReference type="ARBA" id="ARBA00022801"/>
    </source>
</evidence>